<evidence type="ECO:0000313" key="1">
    <source>
        <dbReference type="EMBL" id="MBO8430675.1"/>
    </source>
</evidence>
<comment type="caution">
    <text evidence="1">The sequence shown here is derived from an EMBL/GenBank/DDBJ whole genome shotgun (WGS) entry which is preliminary data.</text>
</comment>
<dbReference type="EMBL" id="JADIND010000099">
    <property type="protein sequence ID" value="MBO8430675.1"/>
    <property type="molecule type" value="Genomic_DNA"/>
</dbReference>
<protein>
    <submittedName>
        <fullName evidence="1">Uncharacterized protein</fullName>
    </submittedName>
</protein>
<name>A0A9D9DR64_9BACT</name>
<accession>A0A9D9DR64</accession>
<gene>
    <name evidence="1" type="ORF">IAC76_04745</name>
</gene>
<feature type="non-terminal residue" evidence="1">
    <location>
        <position position="1"/>
    </location>
</feature>
<reference evidence="1" key="2">
    <citation type="journal article" date="2021" name="PeerJ">
        <title>Extensive microbial diversity within the chicken gut microbiome revealed by metagenomics and culture.</title>
        <authorList>
            <person name="Gilroy R."/>
            <person name="Ravi A."/>
            <person name="Getino M."/>
            <person name="Pursley I."/>
            <person name="Horton D.L."/>
            <person name="Alikhan N.F."/>
            <person name="Baker D."/>
            <person name="Gharbi K."/>
            <person name="Hall N."/>
            <person name="Watson M."/>
            <person name="Adriaenssens E.M."/>
            <person name="Foster-Nyarko E."/>
            <person name="Jarju S."/>
            <person name="Secka A."/>
            <person name="Antonio M."/>
            <person name="Oren A."/>
            <person name="Chaudhuri R.R."/>
            <person name="La Ragione R."/>
            <person name="Hildebrand F."/>
            <person name="Pallen M.J."/>
        </authorList>
    </citation>
    <scope>NUCLEOTIDE SEQUENCE</scope>
    <source>
        <strain evidence="1">10192</strain>
    </source>
</reference>
<sequence length="77" mass="9033">QKYFYDNNGFLSTSPSADCAKLFKDTYRHKGILMKINIKNAPALKVCDAEWLLGRNFLKNFTHKKINDELYEFDQIV</sequence>
<dbReference type="Proteomes" id="UP000823632">
    <property type="component" value="Unassembled WGS sequence"/>
</dbReference>
<organism evidence="1 2">
    <name type="scientific">Candidatus Scatousia excrementipullorum</name>
    <dbReference type="NCBI Taxonomy" id="2840936"/>
    <lineage>
        <taxon>Bacteria</taxon>
        <taxon>Candidatus Scatousia</taxon>
    </lineage>
</organism>
<evidence type="ECO:0000313" key="2">
    <source>
        <dbReference type="Proteomes" id="UP000823632"/>
    </source>
</evidence>
<reference evidence="1" key="1">
    <citation type="submission" date="2020-10" db="EMBL/GenBank/DDBJ databases">
        <authorList>
            <person name="Gilroy R."/>
        </authorList>
    </citation>
    <scope>NUCLEOTIDE SEQUENCE</scope>
    <source>
        <strain evidence="1">10192</strain>
    </source>
</reference>
<proteinExistence type="predicted"/>
<dbReference type="AlphaFoldDB" id="A0A9D9DR64"/>